<dbReference type="Proteomes" id="UP001283361">
    <property type="component" value="Unassembled WGS sequence"/>
</dbReference>
<organism evidence="2 3">
    <name type="scientific">Elysia crispata</name>
    <name type="common">lettuce slug</name>
    <dbReference type="NCBI Taxonomy" id="231223"/>
    <lineage>
        <taxon>Eukaryota</taxon>
        <taxon>Metazoa</taxon>
        <taxon>Spiralia</taxon>
        <taxon>Lophotrochozoa</taxon>
        <taxon>Mollusca</taxon>
        <taxon>Gastropoda</taxon>
        <taxon>Heterobranchia</taxon>
        <taxon>Euthyneura</taxon>
        <taxon>Panpulmonata</taxon>
        <taxon>Sacoglossa</taxon>
        <taxon>Placobranchoidea</taxon>
        <taxon>Plakobranchidae</taxon>
        <taxon>Elysia</taxon>
    </lineage>
</organism>
<accession>A0AAE0YHV2</accession>
<keyword evidence="3" id="KW-1185">Reference proteome</keyword>
<dbReference type="AlphaFoldDB" id="A0AAE0YHV2"/>
<reference evidence="2" key="1">
    <citation type="journal article" date="2023" name="G3 (Bethesda)">
        <title>A reference genome for the long-term kleptoplast-retaining sea slug Elysia crispata morphotype clarki.</title>
        <authorList>
            <person name="Eastman K.E."/>
            <person name="Pendleton A.L."/>
            <person name="Shaikh M.A."/>
            <person name="Suttiyut T."/>
            <person name="Ogas R."/>
            <person name="Tomko P."/>
            <person name="Gavelis G."/>
            <person name="Widhalm J.R."/>
            <person name="Wisecaver J.H."/>
        </authorList>
    </citation>
    <scope>NUCLEOTIDE SEQUENCE</scope>
    <source>
        <strain evidence="2">ECLA1</strain>
    </source>
</reference>
<gene>
    <name evidence="2" type="ORF">RRG08_062281</name>
</gene>
<comment type="caution">
    <text evidence="2">The sequence shown here is derived from an EMBL/GenBank/DDBJ whole genome shotgun (WGS) entry which is preliminary data.</text>
</comment>
<proteinExistence type="predicted"/>
<sequence>MDAIISLGLTSSQPNLNDKEKRTDVKRAAGDKIRVEEVKSYGQFPVSYANALWQVLARAYEAHAKPRGTIDVFKPCARLVSEGQTREKLFASGLLS</sequence>
<protein>
    <submittedName>
        <fullName evidence="2">Uncharacterized protein</fullName>
    </submittedName>
</protein>
<feature type="region of interest" description="Disordered" evidence="1">
    <location>
        <begin position="1"/>
        <end position="24"/>
    </location>
</feature>
<evidence type="ECO:0000313" key="2">
    <source>
        <dbReference type="EMBL" id="KAK3744631.1"/>
    </source>
</evidence>
<name>A0AAE0YHV2_9GAST</name>
<evidence type="ECO:0000256" key="1">
    <source>
        <dbReference type="SAM" id="MobiDB-lite"/>
    </source>
</evidence>
<evidence type="ECO:0000313" key="3">
    <source>
        <dbReference type="Proteomes" id="UP001283361"/>
    </source>
</evidence>
<dbReference type="EMBL" id="JAWDGP010006253">
    <property type="protein sequence ID" value="KAK3744631.1"/>
    <property type="molecule type" value="Genomic_DNA"/>
</dbReference>